<dbReference type="EMBL" id="CAJVCH010082263">
    <property type="protein sequence ID" value="CAG7721727.1"/>
    <property type="molecule type" value="Genomic_DNA"/>
</dbReference>
<dbReference type="Pfam" id="PF00232">
    <property type="entry name" value="Glyco_hydro_1"/>
    <property type="match status" value="1"/>
</dbReference>
<dbReference type="PROSITE" id="PS00653">
    <property type="entry name" value="GLYCOSYL_HYDROL_F1_2"/>
    <property type="match status" value="1"/>
</dbReference>
<feature type="non-terminal residue" evidence="1">
    <location>
        <position position="33"/>
    </location>
</feature>
<keyword evidence="2" id="KW-1185">Reference proteome</keyword>
<dbReference type="GO" id="GO:0004553">
    <property type="term" value="F:hydrolase activity, hydrolyzing O-glycosyl compounds"/>
    <property type="evidence" value="ECO:0007669"/>
    <property type="project" value="InterPro"/>
</dbReference>
<sequence length="33" mass="3836">FPDDFRWGFATAAYQIEGAWNEDGKGPNIWDNF</sequence>
<dbReference type="InterPro" id="IPR033132">
    <property type="entry name" value="GH_1_N_CS"/>
</dbReference>
<reference evidence="1" key="1">
    <citation type="submission" date="2021-06" db="EMBL/GenBank/DDBJ databases">
        <authorList>
            <person name="Hodson N. C."/>
            <person name="Mongue J. A."/>
            <person name="Jaron S. K."/>
        </authorList>
    </citation>
    <scope>NUCLEOTIDE SEQUENCE</scope>
</reference>
<comment type="caution">
    <text evidence="1">The sequence shown here is derived from an EMBL/GenBank/DDBJ whole genome shotgun (WGS) entry which is preliminary data.</text>
</comment>
<dbReference type="GO" id="GO:0005975">
    <property type="term" value="P:carbohydrate metabolic process"/>
    <property type="evidence" value="ECO:0007669"/>
    <property type="project" value="InterPro"/>
</dbReference>
<dbReference type="Proteomes" id="UP000708208">
    <property type="component" value="Unassembled WGS sequence"/>
</dbReference>
<gene>
    <name evidence="1" type="ORF">AFUS01_LOCUS10921</name>
</gene>
<accession>A0A8J2NX17</accession>
<dbReference type="InterPro" id="IPR001360">
    <property type="entry name" value="Glyco_hydro_1"/>
</dbReference>
<evidence type="ECO:0008006" key="3">
    <source>
        <dbReference type="Google" id="ProtNLM"/>
    </source>
</evidence>
<dbReference type="OrthoDB" id="65569at2759"/>
<proteinExistence type="predicted"/>
<dbReference type="AlphaFoldDB" id="A0A8J2NX17"/>
<protein>
    <recommendedName>
        <fullName evidence="3">Beta-glucosidase</fullName>
    </recommendedName>
</protein>
<evidence type="ECO:0000313" key="1">
    <source>
        <dbReference type="EMBL" id="CAG7721727.1"/>
    </source>
</evidence>
<name>A0A8J2NX17_9HEXA</name>
<organism evidence="1 2">
    <name type="scientific">Allacma fusca</name>
    <dbReference type="NCBI Taxonomy" id="39272"/>
    <lineage>
        <taxon>Eukaryota</taxon>
        <taxon>Metazoa</taxon>
        <taxon>Ecdysozoa</taxon>
        <taxon>Arthropoda</taxon>
        <taxon>Hexapoda</taxon>
        <taxon>Collembola</taxon>
        <taxon>Symphypleona</taxon>
        <taxon>Sminthuridae</taxon>
        <taxon>Allacma</taxon>
    </lineage>
</organism>
<evidence type="ECO:0000313" key="2">
    <source>
        <dbReference type="Proteomes" id="UP000708208"/>
    </source>
</evidence>
<feature type="non-terminal residue" evidence="1">
    <location>
        <position position="1"/>
    </location>
</feature>